<dbReference type="SUPFAM" id="SSF54913">
    <property type="entry name" value="GlnB-like"/>
    <property type="match status" value="1"/>
</dbReference>
<dbReference type="PROSITE" id="PS50199">
    <property type="entry name" value="ZF_RANBP2_2"/>
    <property type="match status" value="1"/>
</dbReference>
<dbReference type="EMBL" id="AAVT01000008">
    <property type="protein sequence ID" value="EAW30421.1"/>
    <property type="molecule type" value="Genomic_DNA"/>
</dbReference>
<gene>
    <name evidence="5" type="ORF">GP2143_09455</name>
</gene>
<dbReference type="PROSITE" id="PS01358">
    <property type="entry name" value="ZF_RANBP2_1"/>
    <property type="match status" value="1"/>
</dbReference>
<dbReference type="STRING" id="247633.GP2143_09455"/>
<reference evidence="5 6" key="1">
    <citation type="journal article" date="2010" name="J. Bacteriol.">
        <title>Genome sequence of the oligotrophic marine Gammaproteobacterium HTCC2143, isolated from the Oregon Coast.</title>
        <authorList>
            <person name="Oh H.M."/>
            <person name="Kang I."/>
            <person name="Ferriera S."/>
            <person name="Giovannoni S.J."/>
            <person name="Cho J.C."/>
        </authorList>
    </citation>
    <scope>NUCLEOTIDE SEQUENCE [LARGE SCALE GENOMIC DNA]</scope>
    <source>
        <strain evidence="5 6">HTCC2143</strain>
    </source>
</reference>
<sequence length="101" mass="11373">MKPVYTHQNIIIVSTAKNILENNGIDCFIKNEFSNSMGGELGLANIWVELWVSNPENFDRAMTLLTKELNPDTNQADWQCPTCQELNGSNFAFCWQCGSPT</sequence>
<dbReference type="AlphaFoldDB" id="A0YFK7"/>
<name>A0YFK7_9GAMM</name>
<proteinExistence type="predicted"/>
<dbReference type="OrthoDB" id="9814654at2"/>
<evidence type="ECO:0000256" key="2">
    <source>
        <dbReference type="ARBA" id="ARBA00022771"/>
    </source>
</evidence>
<keyword evidence="3" id="KW-0862">Zinc</keyword>
<feature type="domain" description="RanBP2-type" evidence="4">
    <location>
        <begin position="74"/>
        <end position="101"/>
    </location>
</feature>
<evidence type="ECO:0000256" key="1">
    <source>
        <dbReference type="ARBA" id="ARBA00022723"/>
    </source>
</evidence>
<evidence type="ECO:0000313" key="6">
    <source>
        <dbReference type="Proteomes" id="UP000004931"/>
    </source>
</evidence>
<dbReference type="InterPro" id="IPR018551">
    <property type="entry name" value="DUF2007"/>
</dbReference>
<dbReference type="eggNOG" id="ENOG5032Y5P">
    <property type="taxonomic scope" value="Bacteria"/>
</dbReference>
<keyword evidence="2" id="KW-0863">Zinc-finger</keyword>
<keyword evidence="6" id="KW-1185">Reference proteome</keyword>
<dbReference type="Gene3D" id="3.30.70.790">
    <property type="entry name" value="UreE, C-terminal domain"/>
    <property type="match status" value="1"/>
</dbReference>
<organism evidence="5 6">
    <name type="scientific">marine gamma proteobacterium HTCC2143</name>
    <dbReference type="NCBI Taxonomy" id="247633"/>
    <lineage>
        <taxon>Bacteria</taxon>
        <taxon>Pseudomonadati</taxon>
        <taxon>Pseudomonadota</taxon>
        <taxon>Gammaproteobacteria</taxon>
        <taxon>Cellvibrionales</taxon>
        <taxon>Spongiibacteraceae</taxon>
        <taxon>BD1-7 clade</taxon>
    </lineage>
</organism>
<accession>A0YFK7</accession>
<dbReference type="Proteomes" id="UP000004931">
    <property type="component" value="Unassembled WGS sequence"/>
</dbReference>
<evidence type="ECO:0000256" key="3">
    <source>
        <dbReference type="ARBA" id="ARBA00022833"/>
    </source>
</evidence>
<protein>
    <submittedName>
        <fullName evidence="5">Uncharacterized conserved protein containing predicted Zn-ribbon like domain</fullName>
    </submittedName>
</protein>
<dbReference type="Pfam" id="PF09413">
    <property type="entry name" value="DUF2007"/>
    <property type="match status" value="1"/>
</dbReference>
<evidence type="ECO:0000259" key="4">
    <source>
        <dbReference type="PROSITE" id="PS50199"/>
    </source>
</evidence>
<dbReference type="InterPro" id="IPR001876">
    <property type="entry name" value="Znf_RanBP2"/>
</dbReference>
<dbReference type="GO" id="GO:0008270">
    <property type="term" value="F:zinc ion binding"/>
    <property type="evidence" value="ECO:0007669"/>
    <property type="project" value="UniProtKB-KW"/>
</dbReference>
<dbReference type="InterPro" id="IPR011322">
    <property type="entry name" value="N-reg_PII-like_a/b"/>
</dbReference>
<comment type="caution">
    <text evidence="5">The sequence shown here is derived from an EMBL/GenBank/DDBJ whole genome shotgun (WGS) entry which is preliminary data.</text>
</comment>
<evidence type="ECO:0000313" key="5">
    <source>
        <dbReference type="EMBL" id="EAW30421.1"/>
    </source>
</evidence>
<keyword evidence="1" id="KW-0479">Metal-binding</keyword>